<proteinExistence type="predicted"/>
<dbReference type="Proteomes" id="UP001498476">
    <property type="component" value="Unassembled WGS sequence"/>
</dbReference>
<dbReference type="EMBL" id="JAZAVJ010000015">
    <property type="protein sequence ID" value="KAK7422506.1"/>
    <property type="molecule type" value="Genomic_DNA"/>
</dbReference>
<evidence type="ECO:0000313" key="3">
    <source>
        <dbReference type="EMBL" id="KAK7422506.1"/>
    </source>
</evidence>
<comment type="caution">
    <text evidence="3">The sequence shown here is derived from an EMBL/GenBank/DDBJ whole genome shotgun (WGS) entry which is preliminary data.</text>
</comment>
<organism evidence="3 4">
    <name type="scientific">Neonectria punicea</name>
    <dbReference type="NCBI Taxonomy" id="979145"/>
    <lineage>
        <taxon>Eukaryota</taxon>
        <taxon>Fungi</taxon>
        <taxon>Dikarya</taxon>
        <taxon>Ascomycota</taxon>
        <taxon>Pezizomycotina</taxon>
        <taxon>Sordariomycetes</taxon>
        <taxon>Hypocreomycetidae</taxon>
        <taxon>Hypocreales</taxon>
        <taxon>Nectriaceae</taxon>
        <taxon>Neonectria</taxon>
    </lineage>
</organism>
<dbReference type="InterPro" id="IPR003609">
    <property type="entry name" value="Pan_app"/>
</dbReference>
<evidence type="ECO:0000259" key="2">
    <source>
        <dbReference type="PROSITE" id="PS50948"/>
    </source>
</evidence>
<keyword evidence="4" id="KW-1185">Reference proteome</keyword>
<evidence type="ECO:0000313" key="4">
    <source>
        <dbReference type="Proteomes" id="UP001498476"/>
    </source>
</evidence>
<name>A0ABR1HPN8_9HYPO</name>
<dbReference type="SUPFAM" id="SSF57414">
    <property type="entry name" value="Hairpin loop containing domain-like"/>
    <property type="match status" value="1"/>
</dbReference>
<dbReference type="PROSITE" id="PS50948">
    <property type="entry name" value="PAN"/>
    <property type="match status" value="1"/>
</dbReference>
<feature type="domain" description="Apple" evidence="2">
    <location>
        <begin position="39"/>
        <end position="113"/>
    </location>
</feature>
<accession>A0ABR1HPN8</accession>
<reference evidence="3 4" key="1">
    <citation type="journal article" date="2025" name="Microbiol. Resour. Announc.">
        <title>Draft genome sequences for Neonectria magnoliae and Neonectria punicea, canker pathogens of Liriodendron tulipifera and Acer saccharum in West Virginia.</title>
        <authorList>
            <person name="Petronek H.M."/>
            <person name="Kasson M.T."/>
            <person name="Metheny A.M."/>
            <person name="Stauder C.M."/>
            <person name="Lovett B."/>
            <person name="Lynch S.C."/>
            <person name="Garnas J.R."/>
            <person name="Kasson L.R."/>
            <person name="Stajich J.E."/>
        </authorList>
    </citation>
    <scope>NUCLEOTIDE SEQUENCE [LARGE SCALE GENOMIC DNA]</scope>
    <source>
        <strain evidence="3 4">NRRL 64653</strain>
    </source>
</reference>
<protein>
    <recommendedName>
        <fullName evidence="2">Apple domain-containing protein</fullName>
    </recommendedName>
</protein>
<feature type="signal peptide" evidence="1">
    <location>
        <begin position="1"/>
        <end position="21"/>
    </location>
</feature>
<feature type="chain" id="PRO_5046184228" description="Apple domain-containing protein" evidence="1">
    <location>
        <begin position="22"/>
        <end position="271"/>
    </location>
</feature>
<evidence type="ECO:0000256" key="1">
    <source>
        <dbReference type="SAM" id="SignalP"/>
    </source>
</evidence>
<sequence length="271" mass="29812">MFSSKSFTLLALSALAGVASAVAPSVCSAFDPSPDGLICGDAGDIKNLNERLTAIEQLSVEQCANYCGTMAGCTTFQYRDTSGGRCVLFSSSLTDLGYLDDPYSWDVLYEMGCFECSNNALIDIDFSTLETLDDFSMTMDTEDTFFFDTQSLEAQTVFRVLEATDSGAALVSYAPKFQLEADATYKLGFQVKTNHPDETDLSLLSFYVATNDEIIFEFSPENANKMGGWSTFSPEFTVRAVDAGEGDFSIQFHASGLQLDWFFSYIYLQRI</sequence>
<dbReference type="Pfam" id="PF00024">
    <property type="entry name" value="PAN_1"/>
    <property type="match status" value="1"/>
</dbReference>
<keyword evidence="1" id="KW-0732">Signal</keyword>
<gene>
    <name evidence="3" type="ORF">QQX98_001518</name>
</gene>